<dbReference type="PANTHER" id="PTHR37849">
    <property type="entry name" value="YALI0E11605P"/>
    <property type="match status" value="1"/>
</dbReference>
<evidence type="ECO:0000256" key="1">
    <source>
        <dbReference type="SAM" id="Phobius"/>
    </source>
</evidence>
<keyword evidence="1" id="KW-0472">Membrane</keyword>
<proteinExistence type="predicted"/>
<organism evidence="2 3">
    <name type="scientific">Remersonia thermophila</name>
    <dbReference type="NCBI Taxonomy" id="72144"/>
    <lineage>
        <taxon>Eukaryota</taxon>
        <taxon>Fungi</taxon>
        <taxon>Dikarya</taxon>
        <taxon>Ascomycota</taxon>
        <taxon>Pezizomycotina</taxon>
        <taxon>Sordariomycetes</taxon>
        <taxon>Sordariomycetidae</taxon>
        <taxon>Sordariales</taxon>
        <taxon>Sordariales incertae sedis</taxon>
        <taxon>Remersonia</taxon>
    </lineage>
</organism>
<evidence type="ECO:0000313" key="3">
    <source>
        <dbReference type="Proteomes" id="UP001600064"/>
    </source>
</evidence>
<dbReference type="EMBL" id="JAZGUE010000002">
    <property type="protein sequence ID" value="KAL2270109.1"/>
    <property type="molecule type" value="Genomic_DNA"/>
</dbReference>
<reference evidence="2 3" key="1">
    <citation type="journal article" date="2024" name="Commun. Biol.">
        <title>Comparative genomic analysis of thermophilic fungi reveals convergent evolutionary adaptations and gene losses.</title>
        <authorList>
            <person name="Steindorff A.S."/>
            <person name="Aguilar-Pontes M.V."/>
            <person name="Robinson A.J."/>
            <person name="Andreopoulos B."/>
            <person name="LaButti K."/>
            <person name="Kuo A."/>
            <person name="Mondo S."/>
            <person name="Riley R."/>
            <person name="Otillar R."/>
            <person name="Haridas S."/>
            <person name="Lipzen A."/>
            <person name="Grimwood J."/>
            <person name="Schmutz J."/>
            <person name="Clum A."/>
            <person name="Reid I.D."/>
            <person name="Moisan M.C."/>
            <person name="Butler G."/>
            <person name="Nguyen T.T.M."/>
            <person name="Dewar K."/>
            <person name="Conant G."/>
            <person name="Drula E."/>
            <person name="Henrissat B."/>
            <person name="Hansel C."/>
            <person name="Singer S."/>
            <person name="Hutchinson M.I."/>
            <person name="de Vries R.P."/>
            <person name="Natvig D.O."/>
            <person name="Powell A.J."/>
            <person name="Tsang A."/>
            <person name="Grigoriev I.V."/>
        </authorList>
    </citation>
    <scope>NUCLEOTIDE SEQUENCE [LARGE SCALE GENOMIC DNA]</scope>
    <source>
        <strain evidence="2 3">ATCC 22073</strain>
    </source>
</reference>
<protein>
    <submittedName>
        <fullName evidence="2">Uncharacterized protein</fullName>
    </submittedName>
</protein>
<dbReference type="RefSeq" id="XP_070868833.1">
    <property type="nucleotide sequence ID" value="XM_071008547.1"/>
</dbReference>
<evidence type="ECO:0000313" key="2">
    <source>
        <dbReference type="EMBL" id="KAL2270109.1"/>
    </source>
</evidence>
<dbReference type="GeneID" id="98123191"/>
<sequence>MASRILAQGAARAFRPAAAAAAAARSFTSSASRLQAIAAGTVAPPLPARKPVGALRGGLFGFFLGSSLAAGGVYTYAIQEYKASNDLLTEDIYAMRHAVDRLSNYVTTLEEKVEALERKKR</sequence>
<accession>A0ABR4DJA4</accession>
<name>A0ABR4DJA4_9PEZI</name>
<gene>
    <name evidence="2" type="ORF">VTJ83DRAFT_2293</name>
</gene>
<dbReference type="Proteomes" id="UP001600064">
    <property type="component" value="Unassembled WGS sequence"/>
</dbReference>
<comment type="caution">
    <text evidence="2">The sequence shown here is derived from an EMBL/GenBank/DDBJ whole genome shotgun (WGS) entry which is preliminary data.</text>
</comment>
<feature type="transmembrane region" description="Helical" evidence="1">
    <location>
        <begin position="60"/>
        <end position="78"/>
    </location>
</feature>
<keyword evidence="1" id="KW-0812">Transmembrane</keyword>
<keyword evidence="3" id="KW-1185">Reference proteome</keyword>
<dbReference type="PANTHER" id="PTHR37849:SF1">
    <property type="entry name" value="YALI0E11605P"/>
    <property type="match status" value="1"/>
</dbReference>
<keyword evidence="1" id="KW-1133">Transmembrane helix</keyword>